<dbReference type="EMBL" id="MKGL01000413">
    <property type="protein sequence ID" value="RNE99057.1"/>
    <property type="molecule type" value="Genomic_DNA"/>
</dbReference>
<dbReference type="OrthoDB" id="252265at2759"/>
<keyword evidence="3" id="KW-1185">Reference proteome</keyword>
<name>A0A422N0R4_TRYRA</name>
<dbReference type="GeneID" id="40332342"/>
<dbReference type="PANTHER" id="PTHR39211:SF1">
    <property type="entry name" value="ABNORMAL SPINDLE-LIKE MICROCEPHALY-ASSOCIATED PROTEIN ASH DOMAIN-CONTAINING PROTEIN"/>
    <property type="match status" value="1"/>
</dbReference>
<sequence>MSAPLVTAAPMTSCAAAASPVLAKPEELLKGVLSRPKEHQSFRLRCLLMKGDFAALSAAFYGQRKMKRADILRKRQGMTFGNLADVEQRRVTQSPSLWLGTLHFSNSLTSADEEVQVFSTLRAFQTFAVPPRITLTPHPTATASEAVSGAAASTGREGGIETGGVHYAAETVYTGELVVSNPCAQHTVALSITPLLDSAYKGGVAVFCIQLNELPPPPPSLLLWGEGSKVPSALRGDLVTFGERQLSARNAADPTGVFPPSPSHSLTSIAAEVSSADETTTTLLAIPPQCAQRVRVMLRVDTSRHRPNVEQGVALALFDESVTCSAAAVRIALVPLDERAQQLQKQEQLFLQTAGSRVEPRAVAAAAAVCSGAGRDGLLEEVSDTDRPAAAIVGMRNASPNAAATKLGAGSMHITGGMAASGDVHGMPASSAASPRVLSLHGDCQVVAGCQGTYSCHFTYAKDSPPTTGITIRNNLADTVVDYSVAIWSQGPQLWLLLPSAAAVLEPGETQPLRLNILSTEAGLVWGIRKHHHQRRPGGVAAAAAHSRGVSAHGGGGAV</sequence>
<accession>A0A422N0R4</accession>
<dbReference type="Proteomes" id="UP000283634">
    <property type="component" value="Unassembled WGS sequence"/>
</dbReference>
<evidence type="ECO:0000313" key="2">
    <source>
        <dbReference type="EMBL" id="RNE99057.1"/>
    </source>
</evidence>
<protein>
    <submittedName>
        <fullName evidence="2">Uncharacterized protein</fullName>
    </submittedName>
</protein>
<evidence type="ECO:0000313" key="3">
    <source>
        <dbReference type="Proteomes" id="UP000283634"/>
    </source>
</evidence>
<proteinExistence type="predicted"/>
<dbReference type="RefSeq" id="XP_029234981.1">
    <property type="nucleotide sequence ID" value="XM_029385161.1"/>
</dbReference>
<feature type="compositionally biased region" description="Low complexity" evidence="1">
    <location>
        <begin position="140"/>
        <end position="154"/>
    </location>
</feature>
<dbReference type="AlphaFoldDB" id="A0A422N0R4"/>
<feature type="region of interest" description="Disordered" evidence="1">
    <location>
        <begin position="138"/>
        <end position="160"/>
    </location>
</feature>
<gene>
    <name evidence="2" type="ORF">TraAM80_08409</name>
</gene>
<organism evidence="2 3">
    <name type="scientific">Trypanosoma rangeli</name>
    <dbReference type="NCBI Taxonomy" id="5698"/>
    <lineage>
        <taxon>Eukaryota</taxon>
        <taxon>Discoba</taxon>
        <taxon>Euglenozoa</taxon>
        <taxon>Kinetoplastea</taxon>
        <taxon>Metakinetoplastina</taxon>
        <taxon>Trypanosomatida</taxon>
        <taxon>Trypanosomatidae</taxon>
        <taxon>Trypanosoma</taxon>
        <taxon>Herpetosoma</taxon>
    </lineage>
</organism>
<evidence type="ECO:0000256" key="1">
    <source>
        <dbReference type="SAM" id="MobiDB-lite"/>
    </source>
</evidence>
<dbReference type="PANTHER" id="PTHR39211">
    <property type="entry name" value="CHROMOSOME 7, WHOLE GENOME SHOTGUN SEQUENCE"/>
    <property type="match status" value="1"/>
</dbReference>
<reference evidence="2 3" key="1">
    <citation type="journal article" date="2018" name="BMC Genomics">
        <title>Genomic comparison of Trypanosoma conorhini and Trypanosoma rangeli to Trypanosoma cruzi strains of high and low virulence.</title>
        <authorList>
            <person name="Bradwell K.R."/>
            <person name="Koparde V.N."/>
            <person name="Matveyev A.V."/>
            <person name="Serrano M.G."/>
            <person name="Alves J.M."/>
            <person name="Parikh H."/>
            <person name="Huang B."/>
            <person name="Lee V."/>
            <person name="Espinosa-Alvarez O."/>
            <person name="Ortiz P.A."/>
            <person name="Costa-Martins A.G."/>
            <person name="Teixeira M.M."/>
            <person name="Buck G.A."/>
        </authorList>
    </citation>
    <scope>NUCLEOTIDE SEQUENCE [LARGE SCALE GENOMIC DNA]</scope>
    <source>
        <strain evidence="2 3">AM80</strain>
    </source>
</reference>
<comment type="caution">
    <text evidence="2">The sequence shown here is derived from an EMBL/GenBank/DDBJ whole genome shotgun (WGS) entry which is preliminary data.</text>
</comment>